<feature type="region of interest" description="Disordered" evidence="1">
    <location>
        <begin position="88"/>
        <end position="121"/>
    </location>
</feature>
<dbReference type="AlphaFoldDB" id="F0RR42"/>
<dbReference type="EMBL" id="CP002540">
    <property type="protein sequence ID" value="ADY27751.1"/>
    <property type="molecule type" value="Genomic_DNA"/>
</dbReference>
<dbReference type="KEGG" id="dpt:Deipr_2640"/>
<name>F0RR42_DEIPM</name>
<proteinExistence type="predicted"/>
<reference evidence="3" key="1">
    <citation type="submission" date="2011-02" db="EMBL/GenBank/DDBJ databases">
        <title>The complete sequence of plasmid4 of Deinococcus proteolyticus DSM 20540.</title>
        <authorList>
            <consortium name="US DOE Joint Genome Institute (JGI-PGF)"/>
            <person name="Lucas S."/>
            <person name="Copeland A."/>
            <person name="Lapidus A."/>
            <person name="Bruce D."/>
            <person name="Goodwin L."/>
            <person name="Pitluck S."/>
            <person name="Kyrpides N."/>
            <person name="Mavromatis K."/>
            <person name="Pagani I."/>
            <person name="Ivanova N."/>
            <person name="Ovchinnikova G."/>
            <person name="Zeytun A."/>
            <person name="Detter J.C."/>
            <person name="Han C."/>
            <person name="Land M."/>
            <person name="Hauser L."/>
            <person name="Markowitz V."/>
            <person name="Cheng J.-F."/>
            <person name="Hugenholtz P."/>
            <person name="Woyke T."/>
            <person name="Wu D."/>
            <person name="Pukall R."/>
            <person name="Steenblock K."/>
            <person name="Brambilla E."/>
            <person name="Klenk H.-P."/>
            <person name="Eisen J.A."/>
        </authorList>
    </citation>
    <scope>NUCLEOTIDE SEQUENCE [LARGE SCALE GENOMIC DNA]</scope>
    <source>
        <strain evidence="3">ATCC 35074 / DSM 20540 / JCM 6276 / NBRC 101906 / NCIMB 13154 / VKM Ac-1939 / CCM 2703 / MRP</strain>
        <plasmid evidence="3">Plasmid pDEIPR04</plasmid>
    </source>
</reference>
<protein>
    <submittedName>
        <fullName evidence="2">Uncharacterized protein</fullName>
    </submittedName>
</protein>
<reference evidence="2 3" key="2">
    <citation type="journal article" date="2012" name="Stand. Genomic Sci.">
        <title>Complete genome sequence of the orange-red pigmented, radioresistant Deinococcus proteolyticus type strain (MRP(T)).</title>
        <authorList>
            <person name="Copeland A."/>
            <person name="Zeytun A."/>
            <person name="Yassawong M."/>
            <person name="Nolan M."/>
            <person name="Lucas S."/>
            <person name="Hammon N."/>
            <person name="Deshpande S."/>
            <person name="Cheng J.F."/>
            <person name="Han C."/>
            <person name="Tapia R."/>
            <person name="Goodwin L.A."/>
            <person name="Pitluck S."/>
            <person name="Mavromatis K."/>
            <person name="Liolios K."/>
            <person name="Pagani I."/>
            <person name="Ivanova N."/>
            <person name="Mikhailova N."/>
            <person name="Pati A."/>
            <person name="Chen A."/>
            <person name="Palaniappan K."/>
            <person name="Land M."/>
            <person name="Hauser L."/>
            <person name="Jeffries C.D."/>
            <person name="Brambilla E.M."/>
            <person name="Rohde M."/>
            <person name="Sikorski J."/>
            <person name="Pukall R."/>
            <person name="Goker M."/>
            <person name="Detter J.C."/>
            <person name="Woyke T."/>
            <person name="Bristow J."/>
            <person name="Eisen J.A."/>
            <person name="Markowitz V."/>
            <person name="Hugenholtz P."/>
            <person name="Kyrpides N.C."/>
            <person name="Klenk H.P."/>
            <person name="Lapidus A."/>
        </authorList>
    </citation>
    <scope>NUCLEOTIDE SEQUENCE [LARGE SCALE GENOMIC DNA]</scope>
    <source>
        <strain evidence="3">ATCC 35074 / DSM 20540 / JCM 6276 / NBRC 101906 / NCIMB 13154 / VKM Ac-1939 / CCM 2703 / MRP</strain>
        <plasmid evidence="3">Plasmid pDEIPR04</plasmid>
    </source>
</reference>
<accession>F0RR42</accession>
<gene>
    <name evidence="2" type="ordered locus">Deipr_2640</name>
</gene>
<sequence length="121" mass="13184">MPWPLLLFVLLPGTLAGITHILWPTPYVPVPQLEARCKAAAEKHLGFVLQTDDLRVISMDKAMVSRSGGDLNRARQLDLVVRTPEGVREAHCTSTRPPAVSLDIRRPVPAGSGLQSLGSKR</sequence>
<dbReference type="HOGENOM" id="CLU_2034237_0_0_0"/>
<dbReference type="Proteomes" id="UP000007718">
    <property type="component" value="Plasmid pDEIPR04"/>
</dbReference>
<evidence type="ECO:0000256" key="1">
    <source>
        <dbReference type="SAM" id="MobiDB-lite"/>
    </source>
</evidence>
<evidence type="ECO:0000313" key="2">
    <source>
        <dbReference type="EMBL" id="ADY27751.1"/>
    </source>
</evidence>
<geneLocation type="plasmid" evidence="2 3">
    <name>pDEIPR04</name>
</geneLocation>
<keyword evidence="2" id="KW-0614">Plasmid</keyword>
<evidence type="ECO:0000313" key="3">
    <source>
        <dbReference type="Proteomes" id="UP000007718"/>
    </source>
</evidence>
<keyword evidence="3" id="KW-1185">Reference proteome</keyword>
<organism evidence="2 3">
    <name type="scientific">Deinococcus proteolyticus (strain ATCC 35074 / DSM 20540 / JCM 6276 / NBRC 101906 / NCIMB 13154 / VKM Ac-1939 / CCM 2703 / MRP)</name>
    <dbReference type="NCBI Taxonomy" id="693977"/>
    <lineage>
        <taxon>Bacteria</taxon>
        <taxon>Thermotogati</taxon>
        <taxon>Deinococcota</taxon>
        <taxon>Deinococci</taxon>
        <taxon>Deinococcales</taxon>
        <taxon>Deinococcaceae</taxon>
        <taxon>Deinococcus</taxon>
    </lineage>
</organism>